<reference evidence="10 11" key="1">
    <citation type="submission" date="2024-02" db="EMBL/GenBank/DDBJ databases">
        <title>Chromosome-scale genome assembly of the rough periwinkle Littorina saxatilis.</title>
        <authorList>
            <person name="De Jode A."/>
            <person name="Faria R."/>
            <person name="Formenti G."/>
            <person name="Sims Y."/>
            <person name="Smith T.P."/>
            <person name="Tracey A."/>
            <person name="Wood J.M.D."/>
            <person name="Zagrodzka Z.B."/>
            <person name="Johannesson K."/>
            <person name="Butlin R.K."/>
            <person name="Leder E.H."/>
        </authorList>
    </citation>
    <scope>NUCLEOTIDE SEQUENCE [LARGE SCALE GENOMIC DNA]</scope>
    <source>
        <strain evidence="10">Snail1</strain>
        <tissue evidence="10">Muscle</tissue>
    </source>
</reference>
<sequence length="584" mass="65608">MKAAAATLCCLVLVLGAIVREGACSKPNVLFVVVDDLRPQLGCYGEDYMVTPNIDQLASKSVLFERAYVQFAVCSPSRTSFLTSRRPDTTHIFDLLTYFRNFTANFTTLPQHFKDNGYATQSVGKIFHPGIASNNTDDYPYSWSFPAWHGSTEKYMYKRCCPGSDGQLHKNAVCPVYNMSLVPEGTLPDLQTTEYSVQWLKDWAAKGTDQPFFLAMGFRKPHQPLRYPAKYLDLYPMSKISLAPNNFFPPYLPPVAWNPYASLRLNEDVMRLNVSWPYGPIPTDFQLKMRQSYSAATSYTDTQLGILLDTLDREGFADNTIISLIGDHGWSLGEHEEWCKFSNFDIAVRIPMIIHVPGVTSPKAPPGKTFPFIDPLEQTGRSGNANTDKSDQSHHSHTQEQGTKCDGGGDCRSAGGYVTQALVEAVDLFPTLSELAGLTVPPTCPPDDAQVALCSQGSSLVPLIKNLTEPSYNMTLAWKQAVFSQYDRPSYFPQQDSDGPRWFNVKIMGYSMRTAHHRYTEWVAYDVDTFTADWTKLYARELYLHEQDPEENWNMAEVTSQQDLVTQLSGQLRAGWRAALPKEL</sequence>
<feature type="signal peptide" evidence="8">
    <location>
        <begin position="1"/>
        <end position="24"/>
    </location>
</feature>
<dbReference type="Pfam" id="PF00884">
    <property type="entry name" value="Sulfatase"/>
    <property type="match status" value="1"/>
</dbReference>
<feature type="compositionally biased region" description="Basic and acidic residues" evidence="7">
    <location>
        <begin position="388"/>
        <end position="398"/>
    </location>
</feature>
<feature type="chain" id="PRO_5043035738" description="Sulfatase N-terminal domain-containing protein" evidence="8">
    <location>
        <begin position="25"/>
        <end position="584"/>
    </location>
</feature>
<dbReference type="GO" id="GO:0004423">
    <property type="term" value="F:iduronate-2-sulfatase activity"/>
    <property type="evidence" value="ECO:0007669"/>
    <property type="project" value="InterPro"/>
</dbReference>
<dbReference type="GO" id="GO:0005737">
    <property type="term" value="C:cytoplasm"/>
    <property type="evidence" value="ECO:0007669"/>
    <property type="project" value="TreeGrafter"/>
</dbReference>
<dbReference type="InterPro" id="IPR035874">
    <property type="entry name" value="IDS"/>
</dbReference>
<keyword evidence="5" id="KW-0378">Hydrolase</keyword>
<dbReference type="InterPro" id="IPR000917">
    <property type="entry name" value="Sulfatase_N"/>
</dbReference>
<evidence type="ECO:0000256" key="2">
    <source>
        <dbReference type="ARBA" id="ARBA00008779"/>
    </source>
</evidence>
<evidence type="ECO:0000313" key="10">
    <source>
        <dbReference type="EMBL" id="KAK7096818.1"/>
    </source>
</evidence>
<evidence type="ECO:0000313" key="11">
    <source>
        <dbReference type="Proteomes" id="UP001374579"/>
    </source>
</evidence>
<organism evidence="10 11">
    <name type="scientific">Littorina saxatilis</name>
    <dbReference type="NCBI Taxonomy" id="31220"/>
    <lineage>
        <taxon>Eukaryota</taxon>
        <taxon>Metazoa</taxon>
        <taxon>Spiralia</taxon>
        <taxon>Lophotrochozoa</taxon>
        <taxon>Mollusca</taxon>
        <taxon>Gastropoda</taxon>
        <taxon>Caenogastropoda</taxon>
        <taxon>Littorinimorpha</taxon>
        <taxon>Littorinoidea</taxon>
        <taxon>Littorinidae</taxon>
        <taxon>Littorina</taxon>
    </lineage>
</organism>
<dbReference type="Proteomes" id="UP001374579">
    <property type="component" value="Unassembled WGS sequence"/>
</dbReference>
<name>A0AAN9B0I3_9CAEN</name>
<evidence type="ECO:0000259" key="9">
    <source>
        <dbReference type="Pfam" id="PF00884"/>
    </source>
</evidence>
<keyword evidence="3" id="KW-0479">Metal-binding</keyword>
<dbReference type="InterPro" id="IPR024607">
    <property type="entry name" value="Sulfatase_CS"/>
</dbReference>
<evidence type="ECO:0000256" key="3">
    <source>
        <dbReference type="ARBA" id="ARBA00022723"/>
    </source>
</evidence>
<evidence type="ECO:0000256" key="5">
    <source>
        <dbReference type="ARBA" id="ARBA00022801"/>
    </source>
</evidence>
<evidence type="ECO:0000256" key="1">
    <source>
        <dbReference type="ARBA" id="ARBA00001913"/>
    </source>
</evidence>
<proteinExistence type="inferred from homology"/>
<keyword evidence="4 8" id="KW-0732">Signal</keyword>
<dbReference type="PANTHER" id="PTHR45953">
    <property type="entry name" value="IDURONATE 2-SULFATASE"/>
    <property type="match status" value="1"/>
</dbReference>
<dbReference type="PROSITE" id="PS00149">
    <property type="entry name" value="SULFATASE_2"/>
    <property type="match status" value="1"/>
</dbReference>
<accession>A0AAN9B0I3</accession>
<feature type="region of interest" description="Disordered" evidence="7">
    <location>
        <begin position="364"/>
        <end position="407"/>
    </location>
</feature>
<protein>
    <recommendedName>
        <fullName evidence="9">Sulfatase N-terminal domain-containing protein</fullName>
    </recommendedName>
</protein>
<dbReference type="EMBL" id="JBAMIC010000013">
    <property type="protein sequence ID" value="KAK7096818.1"/>
    <property type="molecule type" value="Genomic_DNA"/>
</dbReference>
<dbReference type="AlphaFoldDB" id="A0AAN9B0I3"/>
<feature type="domain" description="Sulfatase N-terminal" evidence="9">
    <location>
        <begin position="27"/>
        <end position="436"/>
    </location>
</feature>
<dbReference type="InterPro" id="IPR017850">
    <property type="entry name" value="Alkaline_phosphatase_core_sf"/>
</dbReference>
<dbReference type="PANTHER" id="PTHR45953:SF1">
    <property type="entry name" value="IDURONATE 2-SULFATASE"/>
    <property type="match status" value="1"/>
</dbReference>
<comment type="similarity">
    <text evidence="2">Belongs to the sulfatase family.</text>
</comment>
<evidence type="ECO:0000256" key="7">
    <source>
        <dbReference type="SAM" id="MobiDB-lite"/>
    </source>
</evidence>
<comment type="caution">
    <text evidence="10">The sequence shown here is derived from an EMBL/GenBank/DDBJ whole genome shotgun (WGS) entry which is preliminary data.</text>
</comment>
<gene>
    <name evidence="10" type="ORF">V1264_003877</name>
</gene>
<dbReference type="SUPFAM" id="SSF53649">
    <property type="entry name" value="Alkaline phosphatase-like"/>
    <property type="match status" value="1"/>
</dbReference>
<evidence type="ECO:0000256" key="6">
    <source>
        <dbReference type="ARBA" id="ARBA00022837"/>
    </source>
</evidence>
<dbReference type="GO" id="GO:0046872">
    <property type="term" value="F:metal ion binding"/>
    <property type="evidence" value="ECO:0007669"/>
    <property type="project" value="UniProtKB-KW"/>
</dbReference>
<dbReference type="CDD" id="cd16030">
    <property type="entry name" value="iduronate-2-sulfatase"/>
    <property type="match status" value="1"/>
</dbReference>
<dbReference type="Gene3D" id="3.40.720.10">
    <property type="entry name" value="Alkaline Phosphatase, subunit A"/>
    <property type="match status" value="1"/>
</dbReference>
<keyword evidence="6" id="KW-0106">Calcium</keyword>
<keyword evidence="11" id="KW-1185">Reference proteome</keyword>
<evidence type="ECO:0000256" key="8">
    <source>
        <dbReference type="SAM" id="SignalP"/>
    </source>
</evidence>
<comment type="cofactor">
    <cofactor evidence="1">
        <name>Ca(2+)</name>
        <dbReference type="ChEBI" id="CHEBI:29108"/>
    </cofactor>
</comment>
<evidence type="ECO:0000256" key="4">
    <source>
        <dbReference type="ARBA" id="ARBA00022729"/>
    </source>
</evidence>